<dbReference type="Proteomes" id="UP000028840">
    <property type="component" value="Unassembled WGS sequence"/>
</dbReference>
<dbReference type="Gene3D" id="1.20.58.1970">
    <property type="match status" value="1"/>
</dbReference>
<dbReference type="EMBL" id="AEYJ02000004">
    <property type="protein sequence ID" value="KFH13696.1"/>
    <property type="molecule type" value="Genomic_DNA"/>
</dbReference>
<evidence type="ECO:0000313" key="2">
    <source>
        <dbReference type="Proteomes" id="UP000028840"/>
    </source>
</evidence>
<proteinExistence type="predicted"/>
<organism evidence="1 2">
    <name type="scientific">Toxoplasma gondii VAND</name>
    <dbReference type="NCBI Taxonomy" id="933077"/>
    <lineage>
        <taxon>Eukaryota</taxon>
        <taxon>Sar</taxon>
        <taxon>Alveolata</taxon>
        <taxon>Apicomplexa</taxon>
        <taxon>Conoidasida</taxon>
        <taxon>Coccidia</taxon>
        <taxon>Eucoccidiorida</taxon>
        <taxon>Eimeriorina</taxon>
        <taxon>Sarcocystidae</taxon>
        <taxon>Toxoplasma</taxon>
    </lineage>
</organism>
<dbReference type="VEuPathDB" id="ToxoDB:TGVAND_435360"/>
<sequence>DSEGTVDDRLQERWRLQLQRGLAIIFAHIGREYDRPTQNLCCSLFLQVLATKMESLLLDKSYTALGGLQLSAQLRRFVQQVSALQHASGSASSPSGVHGSVVSRNPVASPFSVGNREPREFSSSVFQQGVSAFGALAAAAARGATAGGGDGAFLEEEGEGALAKVRIFCDSPTRPKFGRVLELSELLSLGSLDELLDIWGPSSGKFWRLSVEEMKKVLERRVDFTKDEIEAFFHMHQGK</sequence>
<dbReference type="PANTHER" id="PTHR24016:SF0">
    <property type="entry name" value="CONSERVED OLIGOMERIC GOLGI COMPLEX SUBUNIT 4"/>
    <property type="match status" value="1"/>
</dbReference>
<dbReference type="InterPro" id="IPR048682">
    <property type="entry name" value="COG4"/>
</dbReference>
<name>A0A086QM64_TOXGO</name>
<protein>
    <submittedName>
        <fullName evidence="1">Uncharacterized protein</fullName>
    </submittedName>
</protein>
<dbReference type="AlphaFoldDB" id="A0A086QM64"/>
<reference evidence="1 2" key="2">
    <citation type="journal article" date="2015" name="Eukaryot. Cell">
        <title>Genetic mapping reveals that sinefungin resistance in Toxoplasma gondii is controlled by a putative amino acid transporter locus that can be used as a negative selectable marker.</title>
        <authorList>
            <person name="Behnke M.S."/>
            <person name="Khan A."/>
            <person name="Sibley L.D."/>
        </authorList>
    </citation>
    <scope>NUCLEOTIDE SEQUENCE [LARGE SCALE GENOMIC DNA]</scope>
    <source>
        <strain evidence="1 2">VAND</strain>
    </source>
</reference>
<reference evidence="1 2" key="1">
    <citation type="submission" date="2014-08" db="EMBL/GenBank/DDBJ databases">
        <authorList>
            <person name="Sibley D."/>
            <person name="Venepally P."/>
            <person name="Karamycheva S."/>
            <person name="Hadjithomas M."/>
            <person name="Khan A."/>
            <person name="Brunk B."/>
            <person name="Roos D."/>
            <person name="Caler E."/>
            <person name="Lorenzi H."/>
        </authorList>
    </citation>
    <scope>NUCLEOTIDE SEQUENCE [LARGE SCALE GENOMIC DNA]</scope>
    <source>
        <strain evidence="1 2">VAND</strain>
    </source>
</reference>
<accession>A0A086QM64</accession>
<gene>
    <name evidence="1" type="ORF">TGVAND_435360</name>
</gene>
<evidence type="ECO:0000313" key="1">
    <source>
        <dbReference type="EMBL" id="KFH13696.1"/>
    </source>
</evidence>
<feature type="non-terminal residue" evidence="1">
    <location>
        <position position="1"/>
    </location>
</feature>
<dbReference type="PANTHER" id="PTHR24016">
    <property type="entry name" value="CONSERVED OLIGOMERIC GOLGI COMPLEX SUBUNIT 4"/>
    <property type="match status" value="1"/>
</dbReference>
<comment type="caution">
    <text evidence="1">The sequence shown here is derived from an EMBL/GenBank/DDBJ whole genome shotgun (WGS) entry which is preliminary data.</text>
</comment>